<name>A0ABR0A2L1_9CRUS</name>
<dbReference type="EMBL" id="JAOYFB010000036">
    <property type="protein sequence ID" value="KAK4019396.1"/>
    <property type="molecule type" value="Genomic_DNA"/>
</dbReference>
<evidence type="ECO:0000313" key="2">
    <source>
        <dbReference type="Proteomes" id="UP001234178"/>
    </source>
</evidence>
<evidence type="ECO:0000313" key="1">
    <source>
        <dbReference type="EMBL" id="KAK4019396.1"/>
    </source>
</evidence>
<comment type="caution">
    <text evidence="1">The sequence shown here is derived from an EMBL/GenBank/DDBJ whole genome shotgun (WGS) entry which is preliminary data.</text>
</comment>
<protein>
    <submittedName>
        <fullName evidence="1">Uncharacterized protein</fullName>
    </submittedName>
</protein>
<keyword evidence="2" id="KW-1185">Reference proteome</keyword>
<organism evidence="1 2">
    <name type="scientific">Daphnia magna</name>
    <dbReference type="NCBI Taxonomy" id="35525"/>
    <lineage>
        <taxon>Eukaryota</taxon>
        <taxon>Metazoa</taxon>
        <taxon>Ecdysozoa</taxon>
        <taxon>Arthropoda</taxon>
        <taxon>Crustacea</taxon>
        <taxon>Branchiopoda</taxon>
        <taxon>Diplostraca</taxon>
        <taxon>Cladocera</taxon>
        <taxon>Anomopoda</taxon>
        <taxon>Daphniidae</taxon>
        <taxon>Daphnia</taxon>
    </lineage>
</organism>
<dbReference type="Proteomes" id="UP001234178">
    <property type="component" value="Unassembled WGS sequence"/>
</dbReference>
<sequence>MVSGQIYRGRTRLLLVVRQRIQLVRNFYLDFGNMMKMILALAALVALFSMEILAASLNNQQVHEETPAEERTFGLLALFAIWPAIKGFFKSIFAPAAVTY</sequence>
<gene>
    <name evidence="1" type="ORF">OUZ56_001419</name>
</gene>
<proteinExistence type="predicted"/>
<reference evidence="1 2" key="1">
    <citation type="journal article" date="2023" name="Nucleic Acids Res.">
        <title>The hologenome of Daphnia magna reveals possible DNA methylation and microbiome-mediated evolution of the host genome.</title>
        <authorList>
            <person name="Chaturvedi A."/>
            <person name="Li X."/>
            <person name="Dhandapani V."/>
            <person name="Marshall H."/>
            <person name="Kissane S."/>
            <person name="Cuenca-Cambronero M."/>
            <person name="Asole G."/>
            <person name="Calvet F."/>
            <person name="Ruiz-Romero M."/>
            <person name="Marangio P."/>
            <person name="Guigo R."/>
            <person name="Rago D."/>
            <person name="Mirbahai L."/>
            <person name="Eastwood N."/>
            <person name="Colbourne J.K."/>
            <person name="Zhou J."/>
            <person name="Mallon E."/>
            <person name="Orsini L."/>
        </authorList>
    </citation>
    <scope>NUCLEOTIDE SEQUENCE [LARGE SCALE GENOMIC DNA]</scope>
    <source>
        <strain evidence="1">LRV0_1</strain>
    </source>
</reference>
<accession>A0ABR0A2L1</accession>